<accession>A0A199UHU5</accession>
<proteinExistence type="predicted"/>
<organism evidence="2 3">
    <name type="scientific">Ananas comosus</name>
    <name type="common">Pineapple</name>
    <name type="synonym">Ananas ananas</name>
    <dbReference type="NCBI Taxonomy" id="4615"/>
    <lineage>
        <taxon>Eukaryota</taxon>
        <taxon>Viridiplantae</taxon>
        <taxon>Streptophyta</taxon>
        <taxon>Embryophyta</taxon>
        <taxon>Tracheophyta</taxon>
        <taxon>Spermatophyta</taxon>
        <taxon>Magnoliopsida</taxon>
        <taxon>Liliopsida</taxon>
        <taxon>Poales</taxon>
        <taxon>Bromeliaceae</taxon>
        <taxon>Bromelioideae</taxon>
        <taxon>Ananas</taxon>
    </lineage>
</organism>
<dbReference type="Proteomes" id="UP000092600">
    <property type="component" value="Unassembled WGS sequence"/>
</dbReference>
<sequence length="68" mass="7446">MQGSSESSPFQKFALRIPFSWLDMANFGWRGLEMGGSLAPTRRRSRPRPSPSYGTSPPPSRVSGPCSC</sequence>
<evidence type="ECO:0000313" key="2">
    <source>
        <dbReference type="EMBL" id="OAY64462.1"/>
    </source>
</evidence>
<feature type="region of interest" description="Disordered" evidence="1">
    <location>
        <begin position="33"/>
        <end position="68"/>
    </location>
</feature>
<dbReference type="AlphaFoldDB" id="A0A199UHU5"/>
<evidence type="ECO:0000313" key="3">
    <source>
        <dbReference type="Proteomes" id="UP000092600"/>
    </source>
</evidence>
<reference evidence="2 3" key="1">
    <citation type="journal article" date="2016" name="DNA Res.">
        <title>The draft genome of MD-2 pineapple using hybrid error correction of long reads.</title>
        <authorList>
            <person name="Redwan R.M."/>
            <person name="Saidin A."/>
            <person name="Kumar S.V."/>
        </authorList>
    </citation>
    <scope>NUCLEOTIDE SEQUENCE [LARGE SCALE GENOMIC DNA]</scope>
    <source>
        <strain evidence="3">cv. MD2</strain>
        <tissue evidence="2">Leaf</tissue>
    </source>
</reference>
<evidence type="ECO:0000256" key="1">
    <source>
        <dbReference type="SAM" id="MobiDB-lite"/>
    </source>
</evidence>
<dbReference type="EMBL" id="LSRQ01007888">
    <property type="protein sequence ID" value="OAY64462.1"/>
    <property type="molecule type" value="Genomic_DNA"/>
</dbReference>
<name>A0A199UHU5_ANACO</name>
<protein>
    <submittedName>
        <fullName evidence="2">Uncharacterized protein</fullName>
    </submittedName>
</protein>
<comment type="caution">
    <text evidence="2">The sequence shown here is derived from an EMBL/GenBank/DDBJ whole genome shotgun (WGS) entry which is preliminary data.</text>
</comment>
<gene>
    <name evidence="2" type="ORF">ACMD2_04368</name>
</gene>